<dbReference type="OrthoDB" id="2810666at2"/>
<sequence>MNTRYFFGAILTVPLLPIMYYQGRRIKRTIPRLPEAEGKLGVVSHPSDRTIRLLCMGESTMAGVGVKTQAEGIPGAIANELSRLMQASVHWRVLAKSGYTAKTLNQKLVPKIDETPDIIAISLGGNDAFTLNSPKKWQNDIQFLINNLRARFPDTPIAFMNMPIIKEFPAFTPTIRFVVGGLVELLGDALAKVVAQNKGVYFSSEIMDLVIWSKRYNVKEDKSAFFSDGVHPAKLTYQVWGKDFARFIHREIEIAR</sequence>
<organism evidence="3 4">
    <name type="scientific">Roseivirga misakiensis</name>
    <dbReference type="NCBI Taxonomy" id="1563681"/>
    <lineage>
        <taxon>Bacteria</taxon>
        <taxon>Pseudomonadati</taxon>
        <taxon>Bacteroidota</taxon>
        <taxon>Cytophagia</taxon>
        <taxon>Cytophagales</taxon>
        <taxon>Roseivirgaceae</taxon>
        <taxon>Roseivirga</taxon>
    </lineage>
</organism>
<evidence type="ECO:0000313" key="4">
    <source>
        <dbReference type="Proteomes" id="UP000095552"/>
    </source>
</evidence>
<evidence type="ECO:0000259" key="2">
    <source>
        <dbReference type="Pfam" id="PF13472"/>
    </source>
</evidence>
<keyword evidence="1" id="KW-1133">Transmembrane helix</keyword>
<keyword evidence="1" id="KW-0472">Membrane</keyword>
<feature type="domain" description="SGNH hydrolase-type esterase" evidence="2">
    <location>
        <begin position="55"/>
        <end position="238"/>
    </location>
</feature>
<keyword evidence="4" id="KW-1185">Reference proteome</keyword>
<reference evidence="3 4" key="1">
    <citation type="submission" date="2016-08" db="EMBL/GenBank/DDBJ databases">
        <title>Draft genome of Fabibacter sp. strain SK-8.</title>
        <authorList>
            <person name="Wong S.-K."/>
            <person name="Hamasaki K."/>
            <person name="Yoshizawa S."/>
        </authorList>
    </citation>
    <scope>NUCLEOTIDE SEQUENCE [LARGE SCALE GENOMIC DNA]</scope>
    <source>
        <strain evidence="3 4">SK-8</strain>
    </source>
</reference>
<dbReference type="CDD" id="cd01836">
    <property type="entry name" value="FeeA_FeeB_like"/>
    <property type="match status" value="1"/>
</dbReference>
<name>A0A1E5T4D3_9BACT</name>
<dbReference type="AlphaFoldDB" id="A0A1E5T4D3"/>
<evidence type="ECO:0000256" key="1">
    <source>
        <dbReference type="SAM" id="Phobius"/>
    </source>
</evidence>
<dbReference type="InterPro" id="IPR051532">
    <property type="entry name" value="Ester_Hydrolysis_Enzymes"/>
</dbReference>
<evidence type="ECO:0000313" key="3">
    <source>
        <dbReference type="EMBL" id="OEK06244.1"/>
    </source>
</evidence>
<gene>
    <name evidence="3" type="ORF">BFP71_00790</name>
</gene>
<dbReference type="Gene3D" id="3.40.50.1110">
    <property type="entry name" value="SGNH hydrolase"/>
    <property type="match status" value="1"/>
</dbReference>
<dbReference type="InterPro" id="IPR036514">
    <property type="entry name" value="SGNH_hydro_sf"/>
</dbReference>
<dbReference type="STRING" id="1563681.BFP71_00790"/>
<dbReference type="Proteomes" id="UP000095552">
    <property type="component" value="Unassembled WGS sequence"/>
</dbReference>
<dbReference type="PANTHER" id="PTHR30383">
    <property type="entry name" value="THIOESTERASE 1/PROTEASE 1/LYSOPHOSPHOLIPASE L1"/>
    <property type="match status" value="1"/>
</dbReference>
<dbReference type="Pfam" id="PF13472">
    <property type="entry name" value="Lipase_GDSL_2"/>
    <property type="match status" value="1"/>
</dbReference>
<proteinExistence type="predicted"/>
<dbReference type="EMBL" id="MDGQ01000003">
    <property type="protein sequence ID" value="OEK06244.1"/>
    <property type="molecule type" value="Genomic_DNA"/>
</dbReference>
<keyword evidence="1" id="KW-0812">Transmembrane</keyword>
<dbReference type="InterPro" id="IPR013830">
    <property type="entry name" value="SGNH_hydro"/>
</dbReference>
<protein>
    <submittedName>
        <fullName evidence="3">GDSL family lipase</fullName>
    </submittedName>
</protein>
<comment type="caution">
    <text evidence="3">The sequence shown here is derived from an EMBL/GenBank/DDBJ whole genome shotgun (WGS) entry which is preliminary data.</text>
</comment>
<dbReference type="SUPFAM" id="SSF52266">
    <property type="entry name" value="SGNH hydrolase"/>
    <property type="match status" value="1"/>
</dbReference>
<dbReference type="GO" id="GO:0004622">
    <property type="term" value="F:phosphatidylcholine lysophospholipase activity"/>
    <property type="evidence" value="ECO:0007669"/>
    <property type="project" value="TreeGrafter"/>
</dbReference>
<dbReference type="PANTHER" id="PTHR30383:SF5">
    <property type="entry name" value="SGNH HYDROLASE-TYPE ESTERASE DOMAIN-CONTAINING PROTEIN"/>
    <property type="match status" value="1"/>
</dbReference>
<feature type="transmembrane region" description="Helical" evidence="1">
    <location>
        <begin position="6"/>
        <end position="23"/>
    </location>
</feature>
<accession>A0A1E5T4D3</accession>